<keyword evidence="9" id="KW-1185">Reference proteome</keyword>
<evidence type="ECO:0000256" key="2">
    <source>
        <dbReference type="ARBA" id="ARBA00009477"/>
    </source>
</evidence>
<feature type="chain" id="PRO_5046962396" evidence="3">
    <location>
        <begin position="22"/>
        <end position="387"/>
    </location>
</feature>
<dbReference type="InterPro" id="IPR058626">
    <property type="entry name" value="MdtA-like_b-barrel"/>
</dbReference>
<evidence type="ECO:0000256" key="1">
    <source>
        <dbReference type="ARBA" id="ARBA00004519"/>
    </source>
</evidence>
<evidence type="ECO:0000256" key="3">
    <source>
        <dbReference type="SAM" id="SignalP"/>
    </source>
</evidence>
<comment type="similarity">
    <text evidence="2">Belongs to the membrane fusion protein (MFP) (TC 8.A.1) family.</text>
</comment>
<keyword evidence="3" id="KW-0732">Signal</keyword>
<protein>
    <submittedName>
        <fullName evidence="8">Lipoprotein component of efflux protein</fullName>
    </submittedName>
</protein>
<dbReference type="NCBIfam" id="TIGR01730">
    <property type="entry name" value="RND_mfp"/>
    <property type="match status" value="1"/>
</dbReference>
<dbReference type="InterPro" id="IPR058627">
    <property type="entry name" value="MdtA-like_C"/>
</dbReference>
<dbReference type="Gene3D" id="2.40.50.100">
    <property type="match status" value="1"/>
</dbReference>
<reference evidence="8" key="1">
    <citation type="journal article" date="2012" name="J. Bacteriol.">
        <title>Genome sequences of type strains of seven species of the marine bacterium Pseudoalteromonas.</title>
        <authorList>
            <person name="Xie B.B."/>
            <person name="Shu Y.L."/>
            <person name="Qin Q.L."/>
            <person name="Rong J.C."/>
            <person name="Zhang X.Y."/>
            <person name="Chen X.L."/>
            <person name="Shi M."/>
            <person name="He H.L."/>
            <person name="Zhou B.C."/>
            <person name="Zhang Y.Z."/>
        </authorList>
    </citation>
    <scope>NUCLEOTIDE SEQUENCE [LARGE SCALE GENOMIC DNA]</scope>
    <source>
        <strain evidence="8">NCIMB 2128</strain>
    </source>
</reference>
<feature type="signal peptide" evidence="3">
    <location>
        <begin position="1"/>
        <end position="21"/>
    </location>
</feature>
<evidence type="ECO:0000313" key="8">
    <source>
        <dbReference type="EMBL" id="ERG61314.1"/>
    </source>
</evidence>
<organism evidence="8 9">
    <name type="scientific">Pseudoalteromonas undina</name>
    <dbReference type="NCBI Taxonomy" id="43660"/>
    <lineage>
        <taxon>Bacteria</taxon>
        <taxon>Pseudomonadati</taxon>
        <taxon>Pseudomonadota</taxon>
        <taxon>Gammaproteobacteria</taxon>
        <taxon>Alteromonadales</taxon>
        <taxon>Pseudoalteromonadaceae</taxon>
        <taxon>Pseudoalteromonas</taxon>
    </lineage>
</organism>
<dbReference type="Pfam" id="PF25876">
    <property type="entry name" value="HH_MFP_RND"/>
    <property type="match status" value="1"/>
</dbReference>
<dbReference type="SUPFAM" id="SSF111369">
    <property type="entry name" value="HlyD-like secretion proteins"/>
    <property type="match status" value="1"/>
</dbReference>
<sequence>MQRSRIAFFVFSALVGSVALSGCDQVAEQPKASAPAATPVGVVTLNSQAITLKKELPGRVSAFQIAEIRPQVSGIVQSRLFEEGTQVEKGQALYQINPDIFEAELAASRAAVARAEASIASSKSKASRYKELLAIKAVSQQDFDEADAASKQASAELLTAQAQLKSAQINLDYSHVSSPISGQISKSSVTVGALVSAGQTSALATVTQLDPIYVDLTQSSNELTKLKRALASGALGVDSTTQTDVELIMEDGSVYPHKGTLQFSEVTVDPSTGSVTLRAKFPNPEKLLLPGMYVRAEVVEGVKSDAILAPQRGVSRNTKGEPTAMVVSKNNTVESRVLKVERTLGANWLVSEGLADGDQLIVEGLQKIRPGAPVTATAAQSSANNSQ</sequence>
<dbReference type="PANTHER" id="PTHR30158:SF3">
    <property type="entry name" value="MULTIDRUG EFFLUX PUMP SUBUNIT ACRA-RELATED"/>
    <property type="match status" value="1"/>
</dbReference>
<dbReference type="Pfam" id="PF25967">
    <property type="entry name" value="RND-MFP_C"/>
    <property type="match status" value="1"/>
</dbReference>
<evidence type="ECO:0000259" key="6">
    <source>
        <dbReference type="Pfam" id="PF25944"/>
    </source>
</evidence>
<feature type="domain" description="Multidrug resistance protein MdtA-like beta-barrel" evidence="6">
    <location>
        <begin position="211"/>
        <end position="301"/>
    </location>
</feature>
<evidence type="ECO:0000259" key="5">
    <source>
        <dbReference type="Pfam" id="PF25917"/>
    </source>
</evidence>
<dbReference type="InterPro" id="IPR006143">
    <property type="entry name" value="RND_pump_MFP"/>
</dbReference>
<evidence type="ECO:0000313" key="9">
    <source>
        <dbReference type="Proteomes" id="UP000016534"/>
    </source>
</evidence>
<keyword evidence="8" id="KW-0449">Lipoprotein</keyword>
<dbReference type="PROSITE" id="PS51257">
    <property type="entry name" value="PROKAR_LIPOPROTEIN"/>
    <property type="match status" value="1"/>
</dbReference>
<dbReference type="Gene3D" id="1.10.287.470">
    <property type="entry name" value="Helix hairpin bin"/>
    <property type="match status" value="1"/>
</dbReference>
<dbReference type="Pfam" id="PF25944">
    <property type="entry name" value="Beta-barrel_RND"/>
    <property type="match status" value="1"/>
</dbReference>
<feature type="domain" description="Multidrug resistance protein MdtA-like C-terminal permuted SH3" evidence="7">
    <location>
        <begin position="305"/>
        <end position="367"/>
    </location>
</feature>
<dbReference type="Pfam" id="PF25917">
    <property type="entry name" value="BSH_RND"/>
    <property type="match status" value="1"/>
</dbReference>
<dbReference type="EMBL" id="AHCF02000017">
    <property type="protein sequence ID" value="ERG61314.1"/>
    <property type="molecule type" value="Genomic_DNA"/>
</dbReference>
<dbReference type="PANTHER" id="PTHR30158">
    <property type="entry name" value="ACRA/E-RELATED COMPONENT OF DRUG EFFLUX TRANSPORTER"/>
    <property type="match status" value="1"/>
</dbReference>
<comment type="subcellular location">
    <subcellularLocation>
        <location evidence="1">Cell inner membrane</location>
        <topology evidence="1">Lipid-anchor</topology>
    </subcellularLocation>
</comment>
<dbReference type="InterPro" id="IPR058624">
    <property type="entry name" value="MdtA-like_HH"/>
</dbReference>
<gene>
    <name evidence="8" type="ORF">PUND_09389</name>
</gene>
<evidence type="ECO:0000259" key="4">
    <source>
        <dbReference type="Pfam" id="PF25876"/>
    </source>
</evidence>
<dbReference type="Proteomes" id="UP000016534">
    <property type="component" value="Unassembled WGS sequence"/>
</dbReference>
<accession>A0ABN0NIG1</accession>
<feature type="domain" description="Multidrug resistance protein MdtA-like barrel-sandwich hybrid" evidence="5">
    <location>
        <begin position="65"/>
        <end position="207"/>
    </location>
</feature>
<reference evidence="8" key="2">
    <citation type="submission" date="2013-04" db="EMBL/GenBank/DDBJ databases">
        <title>Genome sequence of Pseudoalteromonas undina.</title>
        <authorList>
            <person name="Xie B.-B."/>
            <person name="Rong J.-C."/>
            <person name="Qin Q.-L."/>
            <person name="Shu Y.-L."/>
            <person name="Zhang Y.-Z."/>
        </authorList>
    </citation>
    <scope>NUCLEOTIDE SEQUENCE</scope>
    <source>
        <strain evidence="8">NCIMB 2128</strain>
    </source>
</reference>
<dbReference type="Gene3D" id="2.40.30.170">
    <property type="match status" value="1"/>
</dbReference>
<name>A0ABN0NIG1_9GAMM</name>
<evidence type="ECO:0000259" key="7">
    <source>
        <dbReference type="Pfam" id="PF25967"/>
    </source>
</evidence>
<proteinExistence type="inferred from homology"/>
<feature type="domain" description="Multidrug resistance protein MdtA-like alpha-helical hairpin" evidence="4">
    <location>
        <begin position="105"/>
        <end position="174"/>
    </location>
</feature>
<dbReference type="Gene3D" id="2.40.420.20">
    <property type="match status" value="1"/>
</dbReference>
<dbReference type="InterPro" id="IPR058625">
    <property type="entry name" value="MdtA-like_BSH"/>
</dbReference>
<comment type="caution">
    <text evidence="8">The sequence shown here is derived from an EMBL/GenBank/DDBJ whole genome shotgun (WGS) entry which is preliminary data.</text>
</comment>